<evidence type="ECO:0000256" key="1">
    <source>
        <dbReference type="ARBA" id="ARBA00022614"/>
    </source>
</evidence>
<name>A0ABQ9HYR4_9NEOP</name>
<dbReference type="InterPro" id="IPR001611">
    <property type="entry name" value="Leu-rich_rpt"/>
</dbReference>
<dbReference type="Pfam" id="PF14580">
    <property type="entry name" value="LRR_9"/>
    <property type="match status" value="1"/>
</dbReference>
<feature type="compositionally biased region" description="Basic and acidic residues" evidence="3">
    <location>
        <begin position="341"/>
        <end position="362"/>
    </location>
</feature>
<dbReference type="Proteomes" id="UP001159363">
    <property type="component" value="Chromosome 3"/>
</dbReference>
<comment type="caution">
    <text evidence="4">The sequence shown here is derived from an EMBL/GenBank/DDBJ whole genome shotgun (WGS) entry which is preliminary data.</text>
</comment>
<dbReference type="Gene3D" id="3.80.10.10">
    <property type="entry name" value="Ribonuclease Inhibitor"/>
    <property type="match status" value="2"/>
</dbReference>
<accession>A0ABQ9HYR4</accession>
<dbReference type="SMART" id="SM00365">
    <property type="entry name" value="LRR_SD22"/>
    <property type="match status" value="3"/>
</dbReference>
<protein>
    <recommendedName>
        <fullName evidence="6">Leucine-rich repeat-containing protein 23</fullName>
    </recommendedName>
</protein>
<dbReference type="SUPFAM" id="SSF52058">
    <property type="entry name" value="L domain-like"/>
    <property type="match status" value="1"/>
</dbReference>
<evidence type="ECO:0008006" key="6">
    <source>
        <dbReference type="Google" id="ProtNLM"/>
    </source>
</evidence>
<organism evidence="4 5">
    <name type="scientific">Dryococelus australis</name>
    <dbReference type="NCBI Taxonomy" id="614101"/>
    <lineage>
        <taxon>Eukaryota</taxon>
        <taxon>Metazoa</taxon>
        <taxon>Ecdysozoa</taxon>
        <taxon>Arthropoda</taxon>
        <taxon>Hexapoda</taxon>
        <taxon>Insecta</taxon>
        <taxon>Pterygota</taxon>
        <taxon>Neoptera</taxon>
        <taxon>Polyneoptera</taxon>
        <taxon>Phasmatodea</taxon>
        <taxon>Verophasmatodea</taxon>
        <taxon>Anareolatae</taxon>
        <taxon>Phasmatidae</taxon>
        <taxon>Eurycanthinae</taxon>
        <taxon>Dryococelus</taxon>
    </lineage>
</organism>
<evidence type="ECO:0000313" key="4">
    <source>
        <dbReference type="EMBL" id="KAJ8889532.1"/>
    </source>
</evidence>
<keyword evidence="5" id="KW-1185">Reference proteome</keyword>
<evidence type="ECO:0000256" key="2">
    <source>
        <dbReference type="ARBA" id="ARBA00022737"/>
    </source>
</evidence>
<feature type="region of interest" description="Disordered" evidence="3">
    <location>
        <begin position="341"/>
        <end position="369"/>
    </location>
</feature>
<sequence>MSSTITGRLTIVHIYFPIRGHSFLPCDHDISLPRCLQGKQNSQVSKYKDVKFSEEQKVYVTCHDFIGGLLSDDFKLYNALPTMSVYDKMIPIKKKKLEDLAKTVHYVSDDCNDFYSKMLLWPTSHPYQIYVTFKQVLSKMAQLLSIQADRNRLTKPYLPPMNYLQVLTLNSNKILSTQGIAHPILECLELNHNHIHNVHDLHPEDLPRLRVIELRGNSLSSTLGIRLGMLESLYLASNSLERLEGLEQLVNLKTLHLRENPLTTLDGFSRSMKALRYVNIRGCQLESAQETMKLAVLPALEVLVVLGNPFAQQEDEEEEEDRYRLEVLTFLPRLKRLDKTAVGEEELEKTKEMRAEMEKSELQEDEDMP</sequence>
<keyword evidence="2" id="KW-0677">Repeat</keyword>
<gene>
    <name evidence="4" type="ORF">PR048_009031</name>
</gene>
<keyword evidence="1" id="KW-0433">Leucine-rich repeat</keyword>
<reference evidence="4 5" key="1">
    <citation type="submission" date="2023-02" db="EMBL/GenBank/DDBJ databases">
        <title>LHISI_Scaffold_Assembly.</title>
        <authorList>
            <person name="Stuart O.P."/>
            <person name="Cleave R."/>
            <person name="Magrath M.J.L."/>
            <person name="Mikheyev A.S."/>
        </authorList>
    </citation>
    <scope>NUCLEOTIDE SEQUENCE [LARGE SCALE GENOMIC DNA]</scope>
    <source>
        <strain evidence="4">Daus_M_001</strain>
        <tissue evidence="4">Leg muscle</tissue>
    </source>
</reference>
<dbReference type="PANTHER" id="PTHR15454:SF47">
    <property type="entry name" value="LEUCINE-RICH REPEAT-CONTAINING PROTEIN 23"/>
    <property type="match status" value="1"/>
</dbReference>
<dbReference type="PROSITE" id="PS51450">
    <property type="entry name" value="LRR"/>
    <property type="match status" value="2"/>
</dbReference>
<evidence type="ECO:0000313" key="5">
    <source>
        <dbReference type="Proteomes" id="UP001159363"/>
    </source>
</evidence>
<evidence type="ECO:0000256" key="3">
    <source>
        <dbReference type="SAM" id="MobiDB-lite"/>
    </source>
</evidence>
<dbReference type="EMBL" id="JARBHB010000003">
    <property type="protein sequence ID" value="KAJ8889532.1"/>
    <property type="molecule type" value="Genomic_DNA"/>
</dbReference>
<dbReference type="InterPro" id="IPR032675">
    <property type="entry name" value="LRR_dom_sf"/>
</dbReference>
<dbReference type="PANTHER" id="PTHR15454">
    <property type="entry name" value="NISCHARIN RELATED"/>
    <property type="match status" value="1"/>
</dbReference>
<proteinExistence type="predicted"/>